<feature type="transmembrane region" description="Helical" evidence="1">
    <location>
        <begin position="159"/>
        <end position="179"/>
    </location>
</feature>
<feature type="transmembrane region" description="Helical" evidence="1">
    <location>
        <begin position="59"/>
        <end position="75"/>
    </location>
</feature>
<feature type="transmembrane region" description="Helical" evidence="1">
    <location>
        <begin position="95"/>
        <end position="118"/>
    </location>
</feature>
<reference evidence="3" key="1">
    <citation type="journal article" date="2019" name="Int. J. Syst. Evol. Microbiol.">
        <title>The Global Catalogue of Microorganisms (GCM) 10K type strain sequencing project: providing services to taxonomists for standard genome sequencing and annotation.</title>
        <authorList>
            <consortium name="The Broad Institute Genomics Platform"/>
            <consortium name="The Broad Institute Genome Sequencing Center for Infectious Disease"/>
            <person name="Wu L."/>
            <person name="Ma J."/>
        </authorList>
    </citation>
    <scope>NUCLEOTIDE SEQUENCE [LARGE SCALE GENOMIC DNA]</scope>
    <source>
        <strain evidence="3">TISTR 1858</strain>
    </source>
</reference>
<dbReference type="RefSeq" id="WP_379562209.1">
    <property type="nucleotide sequence ID" value="NZ_JBHUMX010000036.1"/>
</dbReference>
<feature type="transmembrane region" description="Helical" evidence="1">
    <location>
        <begin position="125"/>
        <end position="147"/>
    </location>
</feature>
<keyword evidence="1" id="KW-1133">Transmembrane helix</keyword>
<proteinExistence type="predicted"/>
<feature type="transmembrane region" description="Helical" evidence="1">
    <location>
        <begin position="34"/>
        <end position="52"/>
    </location>
</feature>
<evidence type="ECO:0000313" key="2">
    <source>
        <dbReference type="EMBL" id="MFD2629416.1"/>
    </source>
</evidence>
<name>A0ABW5Q231_9BACI</name>
<dbReference type="EMBL" id="JBHUMX010000036">
    <property type="protein sequence ID" value="MFD2629416.1"/>
    <property type="molecule type" value="Genomic_DNA"/>
</dbReference>
<accession>A0ABW5Q231</accession>
<organism evidence="2 3">
    <name type="scientific">Oceanobacillus kapialis</name>
    <dbReference type="NCBI Taxonomy" id="481353"/>
    <lineage>
        <taxon>Bacteria</taxon>
        <taxon>Bacillati</taxon>
        <taxon>Bacillota</taxon>
        <taxon>Bacilli</taxon>
        <taxon>Bacillales</taxon>
        <taxon>Bacillaceae</taxon>
        <taxon>Oceanobacillus</taxon>
    </lineage>
</organism>
<evidence type="ECO:0000256" key="1">
    <source>
        <dbReference type="SAM" id="Phobius"/>
    </source>
</evidence>
<protein>
    <submittedName>
        <fullName evidence="2">Uncharacterized protein</fullName>
    </submittedName>
</protein>
<gene>
    <name evidence="2" type="ORF">ACFSUN_11560</name>
</gene>
<dbReference type="Proteomes" id="UP001597451">
    <property type="component" value="Unassembled WGS sequence"/>
</dbReference>
<keyword evidence="1" id="KW-0472">Membrane</keyword>
<keyword evidence="3" id="KW-1185">Reference proteome</keyword>
<sequence length="190" mass="22720">MNENQLYNKIFQVKEQLQHLQREYWELTTGFDTWRFWFLLGSMVIALAILYFTVDRKRLFEISFFGFTIHVLWANTDQILTSLNYFSYPHSLTYLLPTGLTSTTVLFPIIFMLVYQYCLYRGKSFIMFTLLLNLLFAFGMGPLYVYLGFLDMNKGMNYFFLYLIDLCTVLVAFGFTKLFKLMKQDWKAEH</sequence>
<keyword evidence="1" id="KW-0812">Transmembrane</keyword>
<comment type="caution">
    <text evidence="2">The sequence shown here is derived from an EMBL/GenBank/DDBJ whole genome shotgun (WGS) entry which is preliminary data.</text>
</comment>
<evidence type="ECO:0000313" key="3">
    <source>
        <dbReference type="Proteomes" id="UP001597451"/>
    </source>
</evidence>